<dbReference type="NCBIfam" id="NF008453">
    <property type="entry name" value="PRK11308.1"/>
    <property type="match status" value="2"/>
</dbReference>
<keyword evidence="2" id="KW-0813">Transport</keyword>
<dbReference type="SMART" id="SM00382">
    <property type="entry name" value="AAA"/>
    <property type="match status" value="2"/>
</dbReference>
<dbReference type="PROSITE" id="PS50893">
    <property type="entry name" value="ABC_TRANSPORTER_2"/>
    <property type="match status" value="2"/>
</dbReference>
<dbReference type="GO" id="GO:0015833">
    <property type="term" value="P:peptide transport"/>
    <property type="evidence" value="ECO:0007669"/>
    <property type="project" value="InterPro"/>
</dbReference>
<dbReference type="PANTHER" id="PTHR43776:SF7">
    <property type="entry name" value="D,D-DIPEPTIDE TRANSPORT ATP-BINDING PROTEIN DDPF-RELATED"/>
    <property type="match status" value="1"/>
</dbReference>
<protein>
    <submittedName>
        <fullName evidence="6">ABC transporter ATP-binding protein</fullName>
    </submittedName>
</protein>
<dbReference type="EMBL" id="CP042435">
    <property type="protein sequence ID" value="QEC69109.1"/>
    <property type="molecule type" value="Genomic_DNA"/>
</dbReference>
<evidence type="ECO:0000313" key="6">
    <source>
        <dbReference type="EMBL" id="QEC69109.1"/>
    </source>
</evidence>
<dbReference type="RefSeq" id="WP_147191832.1">
    <property type="nucleotide sequence ID" value="NZ_CP042435.1"/>
</dbReference>
<dbReference type="InterPro" id="IPR050319">
    <property type="entry name" value="ABC_transp_ATP-bind"/>
</dbReference>
<dbReference type="GO" id="GO:0055085">
    <property type="term" value="P:transmembrane transport"/>
    <property type="evidence" value="ECO:0007669"/>
    <property type="project" value="UniProtKB-ARBA"/>
</dbReference>
<dbReference type="Proteomes" id="UP000321533">
    <property type="component" value="Chromosome"/>
</dbReference>
<dbReference type="FunFam" id="3.40.50.300:FF:000016">
    <property type="entry name" value="Oligopeptide ABC transporter ATP-binding component"/>
    <property type="match status" value="2"/>
</dbReference>
<comment type="similarity">
    <text evidence="1">Belongs to the ABC transporter superfamily.</text>
</comment>
<name>A0A5B8VCW3_9BACT</name>
<gene>
    <name evidence="6" type="ORF">FRZ67_17975</name>
</gene>
<proteinExistence type="inferred from homology"/>
<evidence type="ECO:0000313" key="7">
    <source>
        <dbReference type="Proteomes" id="UP000321533"/>
    </source>
</evidence>
<feature type="domain" description="ABC transporter" evidence="5">
    <location>
        <begin position="324"/>
        <end position="573"/>
    </location>
</feature>
<feature type="domain" description="ABC transporter" evidence="5">
    <location>
        <begin position="5"/>
        <end position="260"/>
    </location>
</feature>
<dbReference type="NCBIfam" id="NF007739">
    <property type="entry name" value="PRK10419.1"/>
    <property type="match status" value="2"/>
</dbReference>
<dbReference type="Pfam" id="PF00005">
    <property type="entry name" value="ABC_tran"/>
    <property type="match status" value="2"/>
</dbReference>
<accession>A0A5B8VCW3</accession>
<dbReference type="PROSITE" id="PS00211">
    <property type="entry name" value="ABC_TRANSPORTER_1"/>
    <property type="match status" value="2"/>
</dbReference>
<keyword evidence="3" id="KW-0547">Nucleotide-binding</keyword>
<reference evidence="6 7" key="1">
    <citation type="journal article" date="2016" name="Int. J. Syst. Evol. Microbiol.">
        <title>Panacibacter ginsenosidivorans gen. nov., sp. nov., with ginsenoside converting activity isolated from soil of a ginseng field.</title>
        <authorList>
            <person name="Siddiqi M.Z."/>
            <person name="Muhammad Shafi S."/>
            <person name="Choi K.D."/>
            <person name="Im W.T."/>
        </authorList>
    </citation>
    <scope>NUCLEOTIDE SEQUENCE [LARGE SCALE GENOMIC DNA]</scope>
    <source>
        <strain evidence="6 7">Gsoil1550</strain>
    </source>
</reference>
<dbReference type="Gene3D" id="3.40.50.300">
    <property type="entry name" value="P-loop containing nucleotide triphosphate hydrolases"/>
    <property type="match status" value="2"/>
</dbReference>
<keyword evidence="4 6" id="KW-0067">ATP-binding</keyword>
<dbReference type="KEGG" id="pgin:FRZ67_17975"/>
<keyword evidence="7" id="KW-1185">Reference proteome</keyword>
<dbReference type="SUPFAM" id="SSF52540">
    <property type="entry name" value="P-loop containing nucleoside triphosphate hydrolases"/>
    <property type="match status" value="2"/>
</dbReference>
<evidence type="ECO:0000256" key="1">
    <source>
        <dbReference type="ARBA" id="ARBA00005417"/>
    </source>
</evidence>
<dbReference type="InterPro" id="IPR017871">
    <property type="entry name" value="ABC_transporter-like_CS"/>
</dbReference>
<dbReference type="CDD" id="cd03257">
    <property type="entry name" value="ABC_NikE_OppD_transporters"/>
    <property type="match status" value="2"/>
</dbReference>
<evidence type="ECO:0000256" key="3">
    <source>
        <dbReference type="ARBA" id="ARBA00022741"/>
    </source>
</evidence>
<dbReference type="OrthoDB" id="1115710at2"/>
<dbReference type="GO" id="GO:0016887">
    <property type="term" value="F:ATP hydrolysis activity"/>
    <property type="evidence" value="ECO:0007669"/>
    <property type="project" value="InterPro"/>
</dbReference>
<dbReference type="InterPro" id="IPR027417">
    <property type="entry name" value="P-loop_NTPase"/>
</dbReference>
<dbReference type="InterPro" id="IPR003593">
    <property type="entry name" value="AAA+_ATPase"/>
</dbReference>
<dbReference type="Pfam" id="PF08352">
    <property type="entry name" value="oligo_HPY"/>
    <property type="match status" value="2"/>
</dbReference>
<evidence type="ECO:0000256" key="2">
    <source>
        <dbReference type="ARBA" id="ARBA00022448"/>
    </source>
</evidence>
<dbReference type="GO" id="GO:0005524">
    <property type="term" value="F:ATP binding"/>
    <property type="evidence" value="ECO:0007669"/>
    <property type="project" value="UniProtKB-KW"/>
</dbReference>
<evidence type="ECO:0000259" key="5">
    <source>
        <dbReference type="PROSITE" id="PS50893"/>
    </source>
</evidence>
<sequence>MTTLLNIENLSIDFVSGDATTSALQNISLTINKGEIVAIVGESGSGKSVTALAVLQLLSTPPAIYKAGVINYRNNDKQINLLECSSIEIQQLRGNKIAMIFQEPMTSLNPVKNCGVQVAEAIVLHKKISNVLAKQQTIQLFKKVQLPDPEKIFYKYPHEISGGQKQRVMIAMAMSCGPDLLICDEPTTALDVSVQKNILLLIKQLQQQTNMGVIFISHDLGVVSEIADRVIVMYKGKIVEEGNTNEVLTAPKHPYTKALLACRPVLYKKGERLPVVSDYLQTEDNIKHQEDKAQVNDRVEINLPNPILNTQYSIIDQPKDLVSVEHLKVWYPAGKNFLGKVTAYKKAVDDVSFEIYKGETLGLVGESGCGKTTLGRALLGLLPATEGKIIFNGKALSDATAKEMRLLRKEMQIIFQDPYSSLNPRKKIGEAIAEPMLVHRLFKKGKETKEKVMELLKKVNLNAAHYDRYPHEFSGGQRQRIVIARALALEPSFVVCDESVSALDVSVQAQVLNLLNDLKKEFGFTALFISHDLSVIRYISDRIMVMKEGCIEECGNAEDIYNNPQQEYTRQLIDAIPGKKLIL</sequence>
<evidence type="ECO:0000256" key="4">
    <source>
        <dbReference type="ARBA" id="ARBA00022840"/>
    </source>
</evidence>
<organism evidence="6 7">
    <name type="scientific">Panacibacter ginsenosidivorans</name>
    <dbReference type="NCBI Taxonomy" id="1813871"/>
    <lineage>
        <taxon>Bacteria</taxon>
        <taxon>Pseudomonadati</taxon>
        <taxon>Bacteroidota</taxon>
        <taxon>Chitinophagia</taxon>
        <taxon>Chitinophagales</taxon>
        <taxon>Chitinophagaceae</taxon>
        <taxon>Panacibacter</taxon>
    </lineage>
</organism>
<dbReference type="PANTHER" id="PTHR43776">
    <property type="entry name" value="TRANSPORT ATP-BINDING PROTEIN"/>
    <property type="match status" value="1"/>
</dbReference>
<dbReference type="InterPro" id="IPR013563">
    <property type="entry name" value="Oligopep_ABC_C"/>
</dbReference>
<dbReference type="AlphaFoldDB" id="A0A5B8VCW3"/>
<dbReference type="InterPro" id="IPR003439">
    <property type="entry name" value="ABC_transporter-like_ATP-bd"/>
</dbReference>